<dbReference type="InterPro" id="IPR001584">
    <property type="entry name" value="Integrase_cat-core"/>
</dbReference>
<dbReference type="Gene3D" id="1.10.340.70">
    <property type="match status" value="1"/>
</dbReference>
<dbReference type="GO" id="GO:0015074">
    <property type="term" value="P:DNA integration"/>
    <property type="evidence" value="ECO:0007669"/>
    <property type="project" value="InterPro"/>
</dbReference>
<dbReference type="InterPro" id="IPR050951">
    <property type="entry name" value="Retrovirus_Pol_polyprotein"/>
</dbReference>
<sequence>MQSYDYEIEHRSNKYMQHVDALSRCFNTVLVIEENSLEENLTIKQAEDPIIAELKRKLEHEENKLYELRNGLIYRKDGEGLLFYVPKAMEFNLLRASHDDMSHVGCDKTIEVIRRSYWFPNMRDKVKNYISSCLKCITYNPTTDHCGPIEKTKHNNKYIFAVIDGCTKFIKLFACKTTNTSEVLKHLAKYFRFYGKPIRVISDRGAAFTSTSFKGYMTDQDIEHTLIAVGVPRVNGQIERLNRDIIPLLAKVTPSPERWDEILENVEFTLNNTVHRATKETPAKLLFGINQRGFIEDEMKLFLERDDTERDLEEYNKKYYDGKRTTPRKYTTGDLVMIMNRDVTSNINKKLIPKFKGPYKVKKALPNDRYIITDADGYQYSPKPFESVFAVDCIRPWCNDEEK</sequence>
<dbReference type="Gene3D" id="3.30.420.10">
    <property type="entry name" value="Ribonuclease H-like superfamily/Ribonuclease H"/>
    <property type="match status" value="1"/>
</dbReference>
<comment type="caution">
    <text evidence="3">The sequence shown here is derived from an EMBL/GenBank/DDBJ whole genome shotgun (WGS) entry which is preliminary data.</text>
</comment>
<keyword evidence="4" id="KW-1185">Reference proteome</keyword>
<dbReference type="PANTHER" id="PTHR37984">
    <property type="entry name" value="PROTEIN CBG26694"/>
    <property type="match status" value="1"/>
</dbReference>
<dbReference type="PROSITE" id="PS50994">
    <property type="entry name" value="INTEGRASE"/>
    <property type="match status" value="1"/>
</dbReference>
<dbReference type="SUPFAM" id="SSF53098">
    <property type="entry name" value="Ribonuclease H-like"/>
    <property type="match status" value="1"/>
</dbReference>
<gene>
    <name evidence="3" type="ORF">QE152_g25571</name>
</gene>
<evidence type="ECO:0000313" key="3">
    <source>
        <dbReference type="EMBL" id="KAK9711246.1"/>
    </source>
</evidence>
<dbReference type="Pfam" id="PF00665">
    <property type="entry name" value="rve"/>
    <property type="match status" value="1"/>
</dbReference>
<dbReference type="Pfam" id="PF17921">
    <property type="entry name" value="Integrase_H2C2"/>
    <property type="match status" value="1"/>
</dbReference>
<dbReference type="InterPro" id="IPR036397">
    <property type="entry name" value="RNaseH_sf"/>
</dbReference>
<dbReference type="EC" id="2.7.7.49" evidence="1"/>
<dbReference type="AlphaFoldDB" id="A0AAW1K1A6"/>
<dbReference type="PANTHER" id="PTHR37984:SF5">
    <property type="entry name" value="PROTEIN NYNRIN-LIKE"/>
    <property type="match status" value="1"/>
</dbReference>
<accession>A0AAW1K1A6</accession>
<dbReference type="FunFam" id="1.10.340.70:FF:000001">
    <property type="entry name" value="Retrovirus-related Pol polyprotein from transposon gypsy-like Protein"/>
    <property type="match status" value="1"/>
</dbReference>
<protein>
    <recommendedName>
        <fullName evidence="1">RNA-directed DNA polymerase</fullName>
        <ecNumber evidence="1">2.7.7.49</ecNumber>
    </recommendedName>
</protein>
<dbReference type="Proteomes" id="UP001458880">
    <property type="component" value="Unassembled WGS sequence"/>
</dbReference>
<dbReference type="GO" id="GO:0003676">
    <property type="term" value="F:nucleic acid binding"/>
    <property type="evidence" value="ECO:0007669"/>
    <property type="project" value="InterPro"/>
</dbReference>
<feature type="domain" description="Integrase catalytic" evidence="2">
    <location>
        <begin position="137"/>
        <end position="290"/>
    </location>
</feature>
<name>A0AAW1K1A6_POPJA</name>
<dbReference type="InterPro" id="IPR041588">
    <property type="entry name" value="Integrase_H2C2"/>
</dbReference>
<evidence type="ECO:0000259" key="2">
    <source>
        <dbReference type="PROSITE" id="PS50994"/>
    </source>
</evidence>
<dbReference type="EMBL" id="JASPKY010000283">
    <property type="protein sequence ID" value="KAK9711246.1"/>
    <property type="molecule type" value="Genomic_DNA"/>
</dbReference>
<dbReference type="GO" id="GO:0003964">
    <property type="term" value="F:RNA-directed DNA polymerase activity"/>
    <property type="evidence" value="ECO:0007669"/>
    <property type="project" value="UniProtKB-EC"/>
</dbReference>
<organism evidence="3 4">
    <name type="scientific">Popillia japonica</name>
    <name type="common">Japanese beetle</name>
    <dbReference type="NCBI Taxonomy" id="7064"/>
    <lineage>
        <taxon>Eukaryota</taxon>
        <taxon>Metazoa</taxon>
        <taxon>Ecdysozoa</taxon>
        <taxon>Arthropoda</taxon>
        <taxon>Hexapoda</taxon>
        <taxon>Insecta</taxon>
        <taxon>Pterygota</taxon>
        <taxon>Neoptera</taxon>
        <taxon>Endopterygota</taxon>
        <taxon>Coleoptera</taxon>
        <taxon>Polyphaga</taxon>
        <taxon>Scarabaeiformia</taxon>
        <taxon>Scarabaeidae</taxon>
        <taxon>Rutelinae</taxon>
        <taxon>Popillia</taxon>
    </lineage>
</organism>
<evidence type="ECO:0000256" key="1">
    <source>
        <dbReference type="ARBA" id="ARBA00012493"/>
    </source>
</evidence>
<reference evidence="3 4" key="1">
    <citation type="journal article" date="2024" name="BMC Genomics">
        <title>De novo assembly and annotation of Popillia japonica's genome with initial clues to its potential as an invasive pest.</title>
        <authorList>
            <person name="Cucini C."/>
            <person name="Boschi S."/>
            <person name="Funari R."/>
            <person name="Cardaioli E."/>
            <person name="Iannotti N."/>
            <person name="Marturano G."/>
            <person name="Paoli F."/>
            <person name="Bruttini M."/>
            <person name="Carapelli A."/>
            <person name="Frati F."/>
            <person name="Nardi F."/>
        </authorList>
    </citation>
    <scope>NUCLEOTIDE SEQUENCE [LARGE SCALE GENOMIC DNA]</scope>
    <source>
        <strain evidence="3">DMR45628</strain>
    </source>
</reference>
<proteinExistence type="predicted"/>
<dbReference type="InterPro" id="IPR012337">
    <property type="entry name" value="RNaseH-like_sf"/>
</dbReference>
<evidence type="ECO:0000313" key="4">
    <source>
        <dbReference type="Proteomes" id="UP001458880"/>
    </source>
</evidence>